<dbReference type="EMBL" id="BMVN01000019">
    <property type="protein sequence ID" value="GHA41226.1"/>
    <property type="molecule type" value="Genomic_DNA"/>
</dbReference>
<feature type="region of interest" description="Disordered" evidence="1">
    <location>
        <begin position="25"/>
        <end position="61"/>
    </location>
</feature>
<keyword evidence="3" id="KW-1185">Reference proteome</keyword>
<evidence type="ECO:0000313" key="2">
    <source>
        <dbReference type="EMBL" id="GHA41226.1"/>
    </source>
</evidence>
<gene>
    <name evidence="2" type="ORF">GCM10010345_52410</name>
</gene>
<feature type="compositionally biased region" description="Basic and acidic residues" evidence="1">
    <location>
        <begin position="26"/>
        <end position="51"/>
    </location>
</feature>
<protein>
    <submittedName>
        <fullName evidence="2">Uncharacterized protein</fullName>
    </submittedName>
</protein>
<reference evidence="3" key="1">
    <citation type="journal article" date="2019" name="Int. J. Syst. Evol. Microbiol.">
        <title>The Global Catalogue of Microorganisms (GCM) 10K type strain sequencing project: providing services to taxonomists for standard genome sequencing and annotation.</title>
        <authorList>
            <consortium name="The Broad Institute Genomics Platform"/>
            <consortium name="The Broad Institute Genome Sequencing Center for Infectious Disease"/>
            <person name="Wu L."/>
            <person name="Ma J."/>
        </authorList>
    </citation>
    <scope>NUCLEOTIDE SEQUENCE [LARGE SCALE GENOMIC DNA]</scope>
    <source>
        <strain evidence="3">JCM 4733</strain>
    </source>
</reference>
<proteinExistence type="predicted"/>
<sequence length="61" mass="6675">MIAPAVVGRSVEVLIDLSPEVEDAETVERFEETPARAEEVRELPTADEKQRQGALSRPGSL</sequence>
<organism evidence="2 3">
    <name type="scientific">Streptomyces canarius</name>
    <dbReference type="NCBI Taxonomy" id="285453"/>
    <lineage>
        <taxon>Bacteria</taxon>
        <taxon>Bacillati</taxon>
        <taxon>Actinomycetota</taxon>
        <taxon>Actinomycetes</taxon>
        <taxon>Kitasatosporales</taxon>
        <taxon>Streptomycetaceae</taxon>
        <taxon>Streptomyces</taxon>
    </lineage>
</organism>
<dbReference type="Proteomes" id="UP000653644">
    <property type="component" value="Unassembled WGS sequence"/>
</dbReference>
<evidence type="ECO:0000313" key="3">
    <source>
        <dbReference type="Proteomes" id="UP000653644"/>
    </source>
</evidence>
<name>A0ABQ3CSG2_9ACTN</name>
<evidence type="ECO:0000256" key="1">
    <source>
        <dbReference type="SAM" id="MobiDB-lite"/>
    </source>
</evidence>
<accession>A0ABQ3CSG2</accession>
<dbReference type="RefSeq" id="WP_189889942.1">
    <property type="nucleotide sequence ID" value="NZ_BMVN01000019.1"/>
</dbReference>
<comment type="caution">
    <text evidence="2">The sequence shown here is derived from an EMBL/GenBank/DDBJ whole genome shotgun (WGS) entry which is preliminary data.</text>
</comment>